<reference evidence="2" key="1">
    <citation type="journal article" date="2019" name="Int. J. Syst. Evol. Microbiol.">
        <title>The Global Catalogue of Microorganisms (GCM) 10K type strain sequencing project: providing services to taxonomists for standard genome sequencing and annotation.</title>
        <authorList>
            <consortium name="The Broad Institute Genomics Platform"/>
            <consortium name="The Broad Institute Genome Sequencing Center for Infectious Disease"/>
            <person name="Wu L."/>
            <person name="Ma J."/>
        </authorList>
    </citation>
    <scope>NUCLEOTIDE SEQUENCE [LARGE SCALE GENOMIC DNA]</scope>
    <source>
        <strain evidence="2">CGMCC 4.7241</strain>
    </source>
</reference>
<dbReference type="InterPro" id="IPR036412">
    <property type="entry name" value="HAD-like_sf"/>
</dbReference>
<dbReference type="Proteomes" id="UP001595699">
    <property type="component" value="Unassembled WGS sequence"/>
</dbReference>
<sequence length="169" mass="19290">MNEQRLGVDFGRVINDGASHPGGDDTVFLSGGHAEAMRTPEVPGAMEVLTDLVERFDGKVWIVSKCGDRIQRRTLDWLDHHHLYETTGVPRGNVRFCRQRPEKALHCRELGITYFIDDRVDVLSHLRGLVPNLYLFGPQRRPIPGWVTHVPTWAAVSRELLETRRERTA</sequence>
<evidence type="ECO:0000313" key="2">
    <source>
        <dbReference type="Proteomes" id="UP001595699"/>
    </source>
</evidence>
<comment type="caution">
    <text evidence="1">The sequence shown here is derived from an EMBL/GenBank/DDBJ whole genome shotgun (WGS) entry which is preliminary data.</text>
</comment>
<name>A0ABV7YF17_9ACTN</name>
<protein>
    <submittedName>
        <fullName evidence="1">Uncharacterized protein</fullName>
    </submittedName>
</protein>
<dbReference type="SUPFAM" id="SSF56784">
    <property type="entry name" value="HAD-like"/>
    <property type="match status" value="1"/>
</dbReference>
<dbReference type="Gene3D" id="3.40.50.1000">
    <property type="entry name" value="HAD superfamily/HAD-like"/>
    <property type="match status" value="1"/>
</dbReference>
<evidence type="ECO:0000313" key="1">
    <source>
        <dbReference type="EMBL" id="MFC3762640.1"/>
    </source>
</evidence>
<dbReference type="EMBL" id="JBHRZH010000015">
    <property type="protein sequence ID" value="MFC3762640.1"/>
    <property type="molecule type" value="Genomic_DNA"/>
</dbReference>
<accession>A0ABV7YF17</accession>
<organism evidence="1 2">
    <name type="scientific">Tenggerimyces flavus</name>
    <dbReference type="NCBI Taxonomy" id="1708749"/>
    <lineage>
        <taxon>Bacteria</taxon>
        <taxon>Bacillati</taxon>
        <taxon>Actinomycetota</taxon>
        <taxon>Actinomycetes</taxon>
        <taxon>Propionibacteriales</taxon>
        <taxon>Nocardioidaceae</taxon>
        <taxon>Tenggerimyces</taxon>
    </lineage>
</organism>
<dbReference type="InterPro" id="IPR023214">
    <property type="entry name" value="HAD_sf"/>
</dbReference>
<keyword evidence="2" id="KW-1185">Reference proteome</keyword>
<proteinExistence type="predicted"/>
<dbReference type="RefSeq" id="WP_205118917.1">
    <property type="nucleotide sequence ID" value="NZ_JAFBCM010000001.1"/>
</dbReference>
<gene>
    <name evidence="1" type="ORF">ACFOUW_17485</name>
</gene>